<dbReference type="GeneID" id="301106153"/>
<evidence type="ECO:0000313" key="2">
    <source>
        <dbReference type="Proteomes" id="UP000594380"/>
    </source>
</evidence>
<dbReference type="Proteomes" id="UP000594380">
    <property type="component" value="Unassembled WGS sequence"/>
</dbReference>
<accession>A0A7Y6N2S2</accession>
<name>A0A7Y6N2S2_9BURK</name>
<reference evidence="1 2" key="1">
    <citation type="submission" date="2020-02" db="EMBL/GenBank/DDBJ databases">
        <title>Paraburkholderia simonii sp. nov. and Paraburkholderia youngii sp. nov. Brazilian and Mexican Mimosa-associated rhizobia.</title>
        <authorList>
            <person name="Mavima L."/>
            <person name="Beukes C.W."/>
            <person name="Chan W.Y."/>
            <person name="Palmer M."/>
            <person name="De Meyer S.E."/>
            <person name="James E.K."/>
            <person name="Venter S.N."/>
            <person name="Steenkamp E.T."/>
        </authorList>
    </citation>
    <scope>NUCLEOTIDE SEQUENCE [LARGE SCALE GENOMIC DNA]</scope>
    <source>
        <strain evidence="1 2">JPY169</strain>
    </source>
</reference>
<dbReference type="RefSeq" id="WP_176110691.1">
    <property type="nucleotide sequence ID" value="NZ_JAALDK010000002.1"/>
</dbReference>
<gene>
    <name evidence="1" type="ORF">G5S42_38025</name>
</gene>
<dbReference type="AlphaFoldDB" id="A0A7Y6N2S2"/>
<evidence type="ECO:0000313" key="1">
    <source>
        <dbReference type="EMBL" id="NUY05372.1"/>
    </source>
</evidence>
<proteinExistence type="predicted"/>
<protein>
    <submittedName>
        <fullName evidence="1">Uncharacterized protein</fullName>
    </submittedName>
</protein>
<organism evidence="1 2">
    <name type="scientific">Paraburkholderia youngii</name>
    <dbReference type="NCBI Taxonomy" id="2782701"/>
    <lineage>
        <taxon>Bacteria</taxon>
        <taxon>Pseudomonadati</taxon>
        <taxon>Pseudomonadota</taxon>
        <taxon>Betaproteobacteria</taxon>
        <taxon>Burkholderiales</taxon>
        <taxon>Burkholderiaceae</taxon>
        <taxon>Paraburkholderia</taxon>
    </lineage>
</organism>
<dbReference type="EMBL" id="JAALDK010000002">
    <property type="protein sequence ID" value="NUY05372.1"/>
    <property type="molecule type" value="Genomic_DNA"/>
</dbReference>
<comment type="caution">
    <text evidence="1">The sequence shown here is derived from an EMBL/GenBank/DDBJ whole genome shotgun (WGS) entry which is preliminary data.</text>
</comment>
<sequence>MRTYRGGAFIGEHGSWDRSPLSGYVVSYVTFENGKPVGAPKDVVTGAGG</sequence>